<keyword evidence="4" id="KW-1185">Reference proteome</keyword>
<dbReference type="InterPro" id="IPR050249">
    <property type="entry name" value="Pseudomonas-type_ThrB"/>
</dbReference>
<proteinExistence type="inferred from homology"/>
<reference evidence="3 4" key="1">
    <citation type="submission" date="2019-07" db="EMBL/GenBank/DDBJ databases">
        <authorList>
            <person name="Kim J."/>
        </authorList>
    </citation>
    <scope>NUCLEOTIDE SEQUENCE [LARGE SCALE GENOMIC DNA]</scope>
    <source>
        <strain evidence="3 4">N4</strain>
    </source>
</reference>
<dbReference type="Gene3D" id="3.90.1200.10">
    <property type="match status" value="1"/>
</dbReference>
<comment type="caution">
    <text evidence="3">The sequence shown here is derived from an EMBL/GenBank/DDBJ whole genome shotgun (WGS) entry which is preliminary data.</text>
</comment>
<evidence type="ECO:0000313" key="4">
    <source>
        <dbReference type="Proteomes" id="UP000318102"/>
    </source>
</evidence>
<dbReference type="PANTHER" id="PTHR21064:SF6">
    <property type="entry name" value="AMINOGLYCOSIDE PHOSPHOTRANSFERASE DOMAIN-CONTAINING PROTEIN"/>
    <property type="match status" value="1"/>
</dbReference>
<dbReference type="SUPFAM" id="SSF56112">
    <property type="entry name" value="Protein kinase-like (PK-like)"/>
    <property type="match status" value="1"/>
</dbReference>
<dbReference type="PANTHER" id="PTHR21064">
    <property type="entry name" value="AMINOGLYCOSIDE PHOSPHOTRANSFERASE DOMAIN-CONTAINING PROTEIN-RELATED"/>
    <property type="match status" value="1"/>
</dbReference>
<dbReference type="EMBL" id="VNJK01000001">
    <property type="protein sequence ID" value="TVX94050.1"/>
    <property type="molecule type" value="Genomic_DNA"/>
</dbReference>
<sequence length="335" mass="38942">MERDVNEVRGYNMDDAVSSEQLHDIVAIAALVFGVAPSEMIEIGGFESYVYEFSKDKKSFILKIIHRERRTKLMLLAEVDYINYLAEHGISVSRCIPTIDGQYVYKVGQFYFVGYEKAKGDKVGEEDWGPDLFVQLGDIVGRMHRLAEVYSPSDPSYVRSQWYDEPRLNHFSELLQGQPAVITYGQKVLEQLHAFPVTSQNYGLIHYDCHRGNYFVADGQITLFDFDDMQYNWYVNDIAVILYYVIKGNQIGQNSQNIREFLACFVEGYTRHRTLEREELERIPTFLKLRQFLLYIAVSEKQAAGQLTERMKSTLDRIRGEIERNEEIIDVNLLF</sequence>
<gene>
    <name evidence="3" type="ORF">FPZ44_13885</name>
</gene>
<dbReference type="InterPro" id="IPR002575">
    <property type="entry name" value="Aminoglycoside_PTrfase"/>
</dbReference>
<comment type="similarity">
    <text evidence="1">Belongs to the pseudomonas-type ThrB family.</text>
</comment>
<evidence type="ECO:0000313" key="3">
    <source>
        <dbReference type="EMBL" id="TVX94050.1"/>
    </source>
</evidence>
<name>A0A559J2D5_9BACL</name>
<feature type="domain" description="Aminoglycoside phosphotransferase" evidence="2">
    <location>
        <begin position="44"/>
        <end position="271"/>
    </location>
</feature>
<dbReference type="AlphaFoldDB" id="A0A559J2D5"/>
<dbReference type="InterPro" id="IPR011009">
    <property type="entry name" value="Kinase-like_dom_sf"/>
</dbReference>
<dbReference type="GO" id="GO:0009088">
    <property type="term" value="P:threonine biosynthetic process"/>
    <property type="evidence" value="ECO:0007669"/>
    <property type="project" value="TreeGrafter"/>
</dbReference>
<organism evidence="3 4">
    <name type="scientific">Paenibacillus agilis</name>
    <dbReference type="NCBI Taxonomy" id="3020863"/>
    <lineage>
        <taxon>Bacteria</taxon>
        <taxon>Bacillati</taxon>
        <taxon>Bacillota</taxon>
        <taxon>Bacilli</taxon>
        <taxon>Bacillales</taxon>
        <taxon>Paenibacillaceae</taxon>
        <taxon>Paenibacillus</taxon>
    </lineage>
</organism>
<dbReference type="Gene3D" id="3.30.200.20">
    <property type="entry name" value="Phosphorylase Kinase, domain 1"/>
    <property type="match status" value="1"/>
</dbReference>
<dbReference type="Proteomes" id="UP000318102">
    <property type="component" value="Unassembled WGS sequence"/>
</dbReference>
<dbReference type="OrthoDB" id="4030632at2"/>
<accession>A0A559J2D5</accession>
<dbReference type="Pfam" id="PF01636">
    <property type="entry name" value="APH"/>
    <property type="match status" value="1"/>
</dbReference>
<evidence type="ECO:0000259" key="2">
    <source>
        <dbReference type="Pfam" id="PF01636"/>
    </source>
</evidence>
<evidence type="ECO:0000256" key="1">
    <source>
        <dbReference type="ARBA" id="ARBA00038240"/>
    </source>
</evidence>
<protein>
    <submittedName>
        <fullName evidence="3">Phosphotransferase</fullName>
    </submittedName>
</protein>
<dbReference type="GO" id="GO:0004413">
    <property type="term" value="F:homoserine kinase activity"/>
    <property type="evidence" value="ECO:0007669"/>
    <property type="project" value="TreeGrafter"/>
</dbReference>